<accession>A0A369W584</accession>
<proteinExistence type="predicted"/>
<organism evidence="2 3">
    <name type="scientific">Pelagibacterium lacus</name>
    <dbReference type="NCBI Taxonomy" id="2282655"/>
    <lineage>
        <taxon>Bacteria</taxon>
        <taxon>Pseudomonadati</taxon>
        <taxon>Pseudomonadota</taxon>
        <taxon>Alphaproteobacteria</taxon>
        <taxon>Hyphomicrobiales</taxon>
        <taxon>Devosiaceae</taxon>
        <taxon>Pelagibacterium</taxon>
    </lineage>
</organism>
<gene>
    <name evidence="2" type="ORF">DVH29_08225</name>
</gene>
<dbReference type="RefSeq" id="WP_114645693.1">
    <property type="nucleotide sequence ID" value="NZ_QQNH01000008.1"/>
</dbReference>
<evidence type="ECO:0000313" key="2">
    <source>
        <dbReference type="EMBL" id="RDE09167.1"/>
    </source>
</evidence>
<evidence type="ECO:0000256" key="1">
    <source>
        <dbReference type="SAM" id="SignalP"/>
    </source>
</evidence>
<protein>
    <submittedName>
        <fullName evidence="2">Uncharacterized protein</fullName>
    </submittedName>
</protein>
<keyword evidence="1" id="KW-0732">Signal</keyword>
<comment type="caution">
    <text evidence="2">The sequence shown here is derived from an EMBL/GenBank/DDBJ whole genome shotgun (WGS) entry which is preliminary data.</text>
</comment>
<reference evidence="3" key="1">
    <citation type="submission" date="2018-07" db="EMBL/GenBank/DDBJ databases">
        <authorList>
            <person name="Liu B.-T."/>
            <person name="Du Z."/>
        </authorList>
    </citation>
    <scope>NUCLEOTIDE SEQUENCE [LARGE SCALE GENOMIC DNA]</scope>
    <source>
        <strain evidence="3">XYN52</strain>
    </source>
</reference>
<keyword evidence="3" id="KW-1185">Reference proteome</keyword>
<dbReference type="OrthoDB" id="7943938at2"/>
<dbReference type="Proteomes" id="UP000253759">
    <property type="component" value="Unassembled WGS sequence"/>
</dbReference>
<dbReference type="EMBL" id="QQNH01000008">
    <property type="protein sequence ID" value="RDE09167.1"/>
    <property type="molecule type" value="Genomic_DNA"/>
</dbReference>
<name>A0A369W584_9HYPH</name>
<dbReference type="AlphaFoldDB" id="A0A369W584"/>
<feature type="signal peptide" evidence="1">
    <location>
        <begin position="1"/>
        <end position="22"/>
    </location>
</feature>
<feature type="chain" id="PRO_5016892884" evidence="1">
    <location>
        <begin position="23"/>
        <end position="192"/>
    </location>
</feature>
<evidence type="ECO:0000313" key="3">
    <source>
        <dbReference type="Proteomes" id="UP000253759"/>
    </source>
</evidence>
<sequence length="192" mass="20250">MRWLPVLSAAFMLAAAPTAVLATSSVSIAIAGEAYEGAPTFQIRMGDLVIGQGVVAKAIDTETEGRLFGAPSPLPYLEHFDFEVPDADFLADAPISIVLTNDRYLDTGDGYDRNLFIQQIVVNGVAIPGERIKILEYGSVEVDVPMHMGLRPLYGSGQVAIVAPPPQGWPALGAVGAVEAIVPLPPPRPSGM</sequence>
<dbReference type="Gene3D" id="2.60.60.40">
    <property type="match status" value="1"/>
</dbReference>